<organism evidence="1 2">
    <name type="scientific">Paraburkholderia humisilvae</name>
    <dbReference type="NCBI Taxonomy" id="627669"/>
    <lineage>
        <taxon>Bacteria</taxon>
        <taxon>Pseudomonadati</taxon>
        <taxon>Pseudomonadota</taxon>
        <taxon>Betaproteobacteria</taxon>
        <taxon>Burkholderiales</taxon>
        <taxon>Burkholderiaceae</taxon>
        <taxon>Paraburkholderia</taxon>
    </lineage>
</organism>
<reference evidence="1 2" key="1">
    <citation type="submission" date="2020-04" db="EMBL/GenBank/DDBJ databases">
        <authorList>
            <person name="De Canck E."/>
        </authorList>
    </citation>
    <scope>NUCLEOTIDE SEQUENCE [LARGE SCALE GENOMIC DNA]</scope>
    <source>
        <strain evidence="1 2">LMG 29542</strain>
    </source>
</reference>
<sequence>MPQQPRSIPAEVIDQLRQVLSDPARRQQLEQEMFHEFQPPVRLDELPIKPDELEDKWAKLGMAKDTKGALVATDKQQGTARVYAEDLKALKAALDRKDRTAVREQSEAILEKTAEDGAEERLTSEDYVTIMNSLRTIDLMIERQPA</sequence>
<name>A0A6J5FBG9_9BURK</name>
<accession>A0A6J5FBG9</accession>
<dbReference type="Proteomes" id="UP000494363">
    <property type="component" value="Unassembled WGS sequence"/>
</dbReference>
<evidence type="ECO:0000313" key="1">
    <source>
        <dbReference type="EMBL" id="CAB3774797.1"/>
    </source>
</evidence>
<evidence type="ECO:0000313" key="2">
    <source>
        <dbReference type="Proteomes" id="UP000494363"/>
    </source>
</evidence>
<dbReference type="EMBL" id="CADIKH010000173">
    <property type="protein sequence ID" value="CAB3774797.1"/>
    <property type="molecule type" value="Genomic_DNA"/>
</dbReference>
<gene>
    <name evidence="1" type="ORF">LMG29542_08179</name>
</gene>
<protein>
    <submittedName>
        <fullName evidence="1">Uncharacterized protein</fullName>
    </submittedName>
</protein>
<keyword evidence="2" id="KW-1185">Reference proteome</keyword>
<dbReference type="AlphaFoldDB" id="A0A6J5FBG9"/>
<proteinExistence type="predicted"/>